<sequence length="443" mass="51679">MAPVEALYTILQDEIQAFEKHIRSCQKAFDIHTLYNVLLLLLQEDDGVVEIHSLQQLEKLVESKECNREDIVRITISENKSDIASYISWFVSYVSYLSSLKEEFDAKVVFPLCENLYVNDDSLDGLPLGFMKGCRPHATVSIARTARQLFALRRKWALLLKKDSICEQTFHPQSRLDLQGFAYTRPFVKILRLVPDLFHKSLAAAELTKQWVKYHASRHSSHPEHSHAVLIQRCDDIRVMKGSLAHPWHDASLCQSELPLNHHDCMKTSRPSKADNNKNNMDMYKTTIIQERNQLQETYGELMSLLWREERSWTLEGEIHEVNQRISVLHLQQEAKESELEQQLKEGNWNMSRAQHQRNLCELNRHLRLEKYRKNILQGDWLLELEVRPILIRPIYTLQERCQKLMRLLQVEEEIQHDLLPAERIDSPASCNSVGLNILSSCP</sequence>
<organism evidence="1 2">
    <name type="scientific">Thamnophis sirtalis</name>
    <dbReference type="NCBI Taxonomy" id="35019"/>
    <lineage>
        <taxon>Eukaryota</taxon>
        <taxon>Metazoa</taxon>
        <taxon>Chordata</taxon>
        <taxon>Craniata</taxon>
        <taxon>Vertebrata</taxon>
        <taxon>Euteleostomi</taxon>
        <taxon>Lepidosauria</taxon>
        <taxon>Squamata</taxon>
        <taxon>Bifurcata</taxon>
        <taxon>Unidentata</taxon>
        <taxon>Episquamata</taxon>
        <taxon>Toxicofera</taxon>
        <taxon>Serpentes</taxon>
        <taxon>Colubroidea</taxon>
        <taxon>Colubridae</taxon>
        <taxon>Natricinae</taxon>
        <taxon>Thamnophis</taxon>
    </lineage>
</organism>
<keyword evidence="1" id="KW-1185">Reference proteome</keyword>
<dbReference type="PANTHER" id="PTHR35838:SF1">
    <property type="entry name" value="TRICHOHYALIN-LIKE"/>
    <property type="match status" value="1"/>
</dbReference>
<evidence type="ECO:0000313" key="1">
    <source>
        <dbReference type="Proteomes" id="UP000504617"/>
    </source>
</evidence>
<name>A0A6I9X9L2_9SAUR</name>
<dbReference type="GeneID" id="106541392"/>
<dbReference type="AlphaFoldDB" id="A0A6I9X9L2"/>
<dbReference type="RefSeq" id="XP_013912294.1">
    <property type="nucleotide sequence ID" value="XM_014056819.1"/>
</dbReference>
<dbReference type="Proteomes" id="UP000504617">
    <property type="component" value="Unplaced"/>
</dbReference>
<proteinExistence type="predicted"/>
<accession>A0A6I9X9L2</accession>
<protein>
    <submittedName>
        <fullName evidence="2">Uncharacterized protein LOC106541392 isoform X1</fullName>
    </submittedName>
</protein>
<dbReference type="PANTHER" id="PTHR35838">
    <property type="entry name" value="CHROMOSOME 21, WHOLE GENOME SHOTGUN SEQUENCE"/>
    <property type="match status" value="1"/>
</dbReference>
<dbReference type="KEGG" id="tsr:106541392"/>
<reference evidence="2" key="1">
    <citation type="submission" date="2025-08" db="UniProtKB">
        <authorList>
            <consortium name="RefSeq"/>
        </authorList>
    </citation>
    <scope>IDENTIFICATION</scope>
    <source>
        <tissue evidence="2">Skeletal muscle</tissue>
    </source>
</reference>
<dbReference type="OrthoDB" id="9949627at2759"/>
<evidence type="ECO:0000313" key="2">
    <source>
        <dbReference type="RefSeq" id="XP_013912294.1"/>
    </source>
</evidence>
<gene>
    <name evidence="2" type="primary">LOC106541392</name>
</gene>